<organism evidence="2 3">
    <name type="scientific">Microthyrium microscopicum</name>
    <dbReference type="NCBI Taxonomy" id="703497"/>
    <lineage>
        <taxon>Eukaryota</taxon>
        <taxon>Fungi</taxon>
        <taxon>Dikarya</taxon>
        <taxon>Ascomycota</taxon>
        <taxon>Pezizomycotina</taxon>
        <taxon>Dothideomycetes</taxon>
        <taxon>Dothideomycetes incertae sedis</taxon>
        <taxon>Microthyriales</taxon>
        <taxon>Microthyriaceae</taxon>
        <taxon>Microthyrium</taxon>
    </lineage>
</organism>
<dbReference type="Proteomes" id="UP000799302">
    <property type="component" value="Unassembled WGS sequence"/>
</dbReference>
<evidence type="ECO:0008006" key="4">
    <source>
        <dbReference type="Google" id="ProtNLM"/>
    </source>
</evidence>
<feature type="region of interest" description="Disordered" evidence="1">
    <location>
        <begin position="220"/>
        <end position="240"/>
    </location>
</feature>
<protein>
    <recommendedName>
        <fullName evidence="4">Pentatricopeptide repeat protein</fullName>
    </recommendedName>
</protein>
<evidence type="ECO:0000313" key="2">
    <source>
        <dbReference type="EMBL" id="KAF2675387.1"/>
    </source>
</evidence>
<dbReference type="OrthoDB" id="185373at2759"/>
<gene>
    <name evidence="2" type="ORF">BT63DRAFT_36106</name>
</gene>
<keyword evidence="3" id="KW-1185">Reference proteome</keyword>
<sequence length="817" mass="93240">MLLRCFRIRTTIKGSLSAPFSTSPVCNTRYKQKHASLPWRPLKQQQAPITPAKHIPSSLRDGGNQLTGPRAATATFRQGHLKDRSGHATPQAPSAQQFDSLSRGRIARFKRLVGKPPHRLYYNLHRGLLWSAYISLHSEGVKLLSELNARDWDVLWRSQASFRHTEPIPLENLELITHDMNTLGHDTQLLQIILHLERKVADGRIDEAVRNWIRGPASHDDTGRDLGNGKLKGHSDTQSLAPLSKPQIQQQLGLIHDNKLWLELGARIFAKARSYRLLLPILFELNSRLDGLDPRVAMLAIPQLSQGSMPEQLEAWSLFNRIFRTYQSIVRYADLELVFSGFLGNQTVAQAKAVFLLMAKYHSDSLLGNLERCTELLDRLFQSCKDLAAIDDIALDILTQNTHSGLQDVLFEVWLKHSIKGDPNHTAMIVEYMFELGKAPPARLVDRLIEAWTTSSADEDQVQKAEAIALSMVQKRMNSATRTRSKPDRRLPKYLRREVPAADARTYYHLAKHYAARGDSASAQQVLRWLMHTPNIQFHGHIVRAIVSIHFQLDDAPGAWDFFRKFSNDFTYQFDMETYAVLWKGLHLNLLKNKKNSMAGFPGPRVLFRHMLYRLTENNRDNVKLPLSVAPSRTMYERIIHCFGMAEDSFGLVLVLHSMKHLFGMEPTANTMVAVIDHVAFRVTGEELVKGHRTSESIQDVAYADEAKKRMARMAKRVQTIWQNVRTKSEMIASTRKTRKRVSTTSTQTVGQEQKQPASNDDDLLLVLSIFLHDYIQRNTRLFRRKHQAFYKARNEMGLEGIPEISSKLTSLDSLRR</sequence>
<evidence type="ECO:0000313" key="3">
    <source>
        <dbReference type="Proteomes" id="UP000799302"/>
    </source>
</evidence>
<dbReference type="EMBL" id="MU004230">
    <property type="protein sequence ID" value="KAF2675387.1"/>
    <property type="molecule type" value="Genomic_DNA"/>
</dbReference>
<name>A0A6A6UVE8_9PEZI</name>
<accession>A0A6A6UVE8</accession>
<dbReference type="AlphaFoldDB" id="A0A6A6UVE8"/>
<feature type="region of interest" description="Disordered" evidence="1">
    <location>
        <begin position="733"/>
        <end position="756"/>
    </location>
</feature>
<evidence type="ECO:0000256" key="1">
    <source>
        <dbReference type="SAM" id="MobiDB-lite"/>
    </source>
</evidence>
<reference evidence="2" key="1">
    <citation type="journal article" date="2020" name="Stud. Mycol.">
        <title>101 Dothideomycetes genomes: a test case for predicting lifestyles and emergence of pathogens.</title>
        <authorList>
            <person name="Haridas S."/>
            <person name="Albert R."/>
            <person name="Binder M."/>
            <person name="Bloem J."/>
            <person name="Labutti K."/>
            <person name="Salamov A."/>
            <person name="Andreopoulos B."/>
            <person name="Baker S."/>
            <person name="Barry K."/>
            <person name="Bills G."/>
            <person name="Bluhm B."/>
            <person name="Cannon C."/>
            <person name="Castanera R."/>
            <person name="Culley D."/>
            <person name="Daum C."/>
            <person name="Ezra D."/>
            <person name="Gonzalez J."/>
            <person name="Henrissat B."/>
            <person name="Kuo A."/>
            <person name="Liang C."/>
            <person name="Lipzen A."/>
            <person name="Lutzoni F."/>
            <person name="Magnuson J."/>
            <person name="Mondo S."/>
            <person name="Nolan M."/>
            <person name="Ohm R."/>
            <person name="Pangilinan J."/>
            <person name="Park H.-J."/>
            <person name="Ramirez L."/>
            <person name="Alfaro M."/>
            <person name="Sun H."/>
            <person name="Tritt A."/>
            <person name="Yoshinaga Y."/>
            <person name="Zwiers L.-H."/>
            <person name="Turgeon B."/>
            <person name="Goodwin S."/>
            <person name="Spatafora J."/>
            <person name="Crous P."/>
            <person name="Grigoriev I."/>
        </authorList>
    </citation>
    <scope>NUCLEOTIDE SEQUENCE</scope>
    <source>
        <strain evidence="2">CBS 115976</strain>
    </source>
</reference>
<proteinExistence type="predicted"/>